<name>A0A9D7E2A9_9PROT</name>
<dbReference type="InterPro" id="IPR035897">
    <property type="entry name" value="Toll_tir_struct_dom_sf"/>
</dbReference>
<evidence type="ECO:0000313" key="7">
    <source>
        <dbReference type="Proteomes" id="UP000807785"/>
    </source>
</evidence>
<evidence type="ECO:0000259" key="5">
    <source>
        <dbReference type="Pfam" id="PF13676"/>
    </source>
</evidence>
<dbReference type="PANTHER" id="PTHR45641">
    <property type="entry name" value="TETRATRICOPEPTIDE REPEAT PROTEIN (AFU_ORTHOLOGUE AFUA_6G03870)"/>
    <property type="match status" value="1"/>
</dbReference>
<dbReference type="AlphaFoldDB" id="A0A9D7E2A9"/>
<dbReference type="SUPFAM" id="SSF52200">
    <property type="entry name" value="Toll/Interleukin receptor TIR domain"/>
    <property type="match status" value="1"/>
</dbReference>
<dbReference type="PRINTS" id="PR00381">
    <property type="entry name" value="KINESINLIGHT"/>
</dbReference>
<evidence type="ECO:0000256" key="3">
    <source>
        <dbReference type="PROSITE-ProRule" id="PRU00339"/>
    </source>
</evidence>
<evidence type="ECO:0000256" key="1">
    <source>
        <dbReference type="ARBA" id="ARBA00022737"/>
    </source>
</evidence>
<feature type="repeat" description="TPR" evidence="3">
    <location>
        <begin position="358"/>
        <end position="391"/>
    </location>
</feature>
<keyword evidence="1" id="KW-0677">Repeat</keyword>
<dbReference type="Pfam" id="PF13676">
    <property type="entry name" value="TIR_2"/>
    <property type="match status" value="1"/>
</dbReference>
<dbReference type="PROSITE" id="PS50005">
    <property type="entry name" value="TPR"/>
    <property type="match status" value="3"/>
</dbReference>
<keyword evidence="4" id="KW-0175">Coiled coil</keyword>
<dbReference type="SUPFAM" id="SSF48452">
    <property type="entry name" value="TPR-like"/>
    <property type="match status" value="3"/>
</dbReference>
<sequence length="700" mass="74882">MSGIFISYRQDDSQAIAGRLFDRLAHRFGKASVFRDIDAIEPGARFAEVIAERIGACDTLIALIGNGWLDAKDGQGRRRLDLPTDFVRAEIAEALARGKLVIPALLEGTAMPARDALPAEISALADRNALPVSDSRFDFDVGRLVSVIDKAIAPQVASPASTALPQRRGLWARLSDGRTQRTVAFLGAGIGVVAGAAWTADVHFAVKQKAPTPNVAATQGGIAAGGNVTATASPGGVAVVASGPVTIGITLAEYEERFKLRERELREEAANTSRADKDRIALLERQLAAAEAAVKSPEQGLEKYKEVLASASRSLGELWLDVPAAQLERARQALAHGDTAEAERLFEQALGQDKAHAAAAAYQLGQLAESRIDYASASKHYGEAVKLQPQNPEYLGAAGNMARTLGQYDEAQPLLVQALAIRQKALGPEHPDVAQSLNNLARLHRAQGQYAKAEPLYQQSLAIMKKALGPEHTDVADGLNNLSALYHAQGEYAKAEPLFRQSLAIRKKALGPEHPDVAASLNNLAALYYAQGQYAKAEPLYQQALAIMKVALGPEHPDVVQSLNNLAALHFAQSQYAKAEPLYRQTLAIVKKALGPEHPDVAQGLNNLAALYYAQGQYAKAEPLNQEALAIWKKALGPEHPKVATALENYATLLTTLKRDKEAADLRAQAQAIQAKLAGKLWLPGESRIAGATLANDLVT</sequence>
<dbReference type="GO" id="GO:0007165">
    <property type="term" value="P:signal transduction"/>
    <property type="evidence" value="ECO:0007669"/>
    <property type="project" value="InterPro"/>
</dbReference>
<dbReference type="Pfam" id="PF13424">
    <property type="entry name" value="TPR_12"/>
    <property type="match status" value="3"/>
</dbReference>
<protein>
    <submittedName>
        <fullName evidence="6">Tetratricopeptide repeat protein</fullName>
    </submittedName>
</protein>
<dbReference type="EMBL" id="JADJEV010000003">
    <property type="protein sequence ID" value="MBK6972854.1"/>
    <property type="molecule type" value="Genomic_DNA"/>
</dbReference>
<dbReference type="InterPro" id="IPR019734">
    <property type="entry name" value="TPR_rpt"/>
</dbReference>
<feature type="coiled-coil region" evidence="4">
    <location>
        <begin position="251"/>
        <end position="293"/>
    </location>
</feature>
<dbReference type="PANTHER" id="PTHR45641:SF19">
    <property type="entry name" value="NEPHROCYSTIN-3"/>
    <property type="match status" value="1"/>
</dbReference>
<dbReference type="SMART" id="SM00028">
    <property type="entry name" value="TPR"/>
    <property type="match status" value="8"/>
</dbReference>
<gene>
    <name evidence="6" type="ORF">IPH26_07805</name>
</gene>
<evidence type="ECO:0000256" key="2">
    <source>
        <dbReference type="ARBA" id="ARBA00022803"/>
    </source>
</evidence>
<feature type="domain" description="TIR" evidence="5">
    <location>
        <begin position="4"/>
        <end position="112"/>
    </location>
</feature>
<keyword evidence="2 3" id="KW-0802">TPR repeat</keyword>
<dbReference type="Gene3D" id="3.40.50.10140">
    <property type="entry name" value="Toll/interleukin-1 receptor homology (TIR) domain"/>
    <property type="match status" value="1"/>
</dbReference>
<dbReference type="Proteomes" id="UP000807785">
    <property type="component" value="Unassembled WGS sequence"/>
</dbReference>
<feature type="repeat" description="TPR" evidence="3">
    <location>
        <begin position="518"/>
        <end position="551"/>
    </location>
</feature>
<dbReference type="Pfam" id="PF13432">
    <property type="entry name" value="TPR_16"/>
    <property type="match status" value="1"/>
</dbReference>
<dbReference type="InterPro" id="IPR011990">
    <property type="entry name" value="TPR-like_helical_dom_sf"/>
</dbReference>
<dbReference type="Gene3D" id="1.25.40.10">
    <property type="entry name" value="Tetratricopeptide repeat domain"/>
    <property type="match status" value="2"/>
</dbReference>
<evidence type="ECO:0000256" key="4">
    <source>
        <dbReference type="SAM" id="Coils"/>
    </source>
</evidence>
<proteinExistence type="predicted"/>
<feature type="repeat" description="TPR" evidence="3">
    <location>
        <begin position="476"/>
        <end position="509"/>
    </location>
</feature>
<comment type="caution">
    <text evidence="6">The sequence shown here is derived from an EMBL/GenBank/DDBJ whole genome shotgun (WGS) entry which is preliminary data.</text>
</comment>
<accession>A0A9D7E2A9</accession>
<evidence type="ECO:0000313" key="6">
    <source>
        <dbReference type="EMBL" id="MBK6972854.1"/>
    </source>
</evidence>
<organism evidence="6 7">
    <name type="scientific">Candidatus Methylophosphatis roskildensis</name>
    <dbReference type="NCBI Taxonomy" id="2899263"/>
    <lineage>
        <taxon>Bacteria</taxon>
        <taxon>Pseudomonadati</taxon>
        <taxon>Pseudomonadota</taxon>
        <taxon>Betaproteobacteria</taxon>
        <taxon>Nitrosomonadales</taxon>
        <taxon>Sterolibacteriaceae</taxon>
        <taxon>Candidatus Methylophosphatis</taxon>
    </lineage>
</organism>
<dbReference type="InterPro" id="IPR000157">
    <property type="entry name" value="TIR_dom"/>
</dbReference>
<reference evidence="6" key="1">
    <citation type="submission" date="2020-10" db="EMBL/GenBank/DDBJ databases">
        <title>Connecting structure to function with the recovery of over 1000 high-quality activated sludge metagenome-assembled genomes encoding full-length rRNA genes using long-read sequencing.</title>
        <authorList>
            <person name="Singleton C.M."/>
            <person name="Petriglieri F."/>
            <person name="Kristensen J.M."/>
            <person name="Kirkegaard R.H."/>
            <person name="Michaelsen T.Y."/>
            <person name="Andersen M.H."/>
            <person name="Karst S.M."/>
            <person name="Dueholm M.S."/>
            <person name="Nielsen P.H."/>
            <person name="Albertsen M."/>
        </authorList>
    </citation>
    <scope>NUCLEOTIDE SEQUENCE</scope>
    <source>
        <strain evidence="6">Bjer_18-Q3-R1-45_BAT3C.347</strain>
    </source>
</reference>